<gene>
    <name evidence="1" type="ORF">HMJ29_02220</name>
</gene>
<proteinExistence type="predicted"/>
<dbReference type="AlphaFoldDB" id="A0A6M6BCX3"/>
<dbReference type="KEGG" id="hts:HMJ29_02220"/>
<organism evidence="1 2">
    <name type="scientific">Hymenobacter taeanensis</name>
    <dbReference type="NCBI Taxonomy" id="2735321"/>
    <lineage>
        <taxon>Bacteria</taxon>
        <taxon>Pseudomonadati</taxon>
        <taxon>Bacteroidota</taxon>
        <taxon>Cytophagia</taxon>
        <taxon>Cytophagales</taxon>
        <taxon>Hymenobacteraceae</taxon>
        <taxon>Hymenobacter</taxon>
    </lineage>
</organism>
<keyword evidence="2" id="KW-1185">Reference proteome</keyword>
<evidence type="ECO:0000313" key="2">
    <source>
        <dbReference type="Proteomes" id="UP000501623"/>
    </source>
</evidence>
<name>A0A6M6BCX3_9BACT</name>
<sequence>MKEGNIRFSARVDEHDCGYCTFSVEITRGILATQITFFDDEDVWKSFGQELISFPRAITSSAEFEAGNVASSDGYIKLQVYCYDGYGHTALRVTVDNKLIEPDRQRLEFSIPAEIASINRLGHLLLSWQVDNDSEILWQAQTS</sequence>
<evidence type="ECO:0000313" key="1">
    <source>
        <dbReference type="EMBL" id="QJX45812.1"/>
    </source>
</evidence>
<accession>A0A6M6BCX3</accession>
<dbReference type="EMBL" id="CP053538">
    <property type="protein sequence ID" value="QJX45812.1"/>
    <property type="molecule type" value="Genomic_DNA"/>
</dbReference>
<reference evidence="1 2" key="1">
    <citation type="submission" date="2020-05" db="EMBL/GenBank/DDBJ databases">
        <title>Complete genome sequence of Hymenobacter sp. TS19 in Coasted Sand Dune.</title>
        <authorList>
            <person name="Lee J.-H."/>
            <person name="Jung J.-H."/>
            <person name="Jeong S."/>
            <person name="Zhao L."/>
            <person name="Kim M.-K."/>
            <person name="Seo H.-S."/>
            <person name="Lim S."/>
        </authorList>
    </citation>
    <scope>NUCLEOTIDE SEQUENCE [LARGE SCALE GENOMIC DNA]</scope>
    <source>
        <strain evidence="1 2">TS19</strain>
    </source>
</reference>
<protein>
    <submittedName>
        <fullName evidence="1">Uncharacterized protein</fullName>
    </submittedName>
</protein>
<dbReference type="RefSeq" id="WP_171589951.1">
    <property type="nucleotide sequence ID" value="NZ_CP053538.1"/>
</dbReference>
<dbReference type="Proteomes" id="UP000501623">
    <property type="component" value="Chromosome"/>
</dbReference>